<keyword evidence="5" id="KW-0964">Secreted</keyword>
<feature type="domain" description="Flagellar hook-associated protein FlgK helical" evidence="9">
    <location>
        <begin position="95"/>
        <end position="318"/>
    </location>
</feature>
<dbReference type="NCBIfam" id="TIGR02492">
    <property type="entry name" value="flgK_ends"/>
    <property type="match status" value="1"/>
</dbReference>
<proteinExistence type="inferred from homology"/>
<dbReference type="AlphaFoldDB" id="A0A1M4V3F6"/>
<evidence type="ECO:0000256" key="3">
    <source>
        <dbReference type="ARBA" id="ARBA00009677"/>
    </source>
</evidence>
<name>A0A1M4V3F6_MARH1</name>
<evidence type="ECO:0000256" key="4">
    <source>
        <dbReference type="ARBA" id="ARBA00016244"/>
    </source>
</evidence>
<feature type="domain" description="Flagellar basal-body/hook protein C-terminal" evidence="8">
    <location>
        <begin position="934"/>
        <end position="970"/>
    </location>
</feature>
<keyword evidence="10" id="KW-0969">Cilium</keyword>
<dbReference type="Pfam" id="PF06429">
    <property type="entry name" value="Flg_bbr_C"/>
    <property type="match status" value="1"/>
</dbReference>
<dbReference type="GO" id="GO:0005576">
    <property type="term" value="C:extracellular region"/>
    <property type="evidence" value="ECO:0007669"/>
    <property type="project" value="UniProtKB-SubCell"/>
</dbReference>
<feature type="coiled-coil region" evidence="7">
    <location>
        <begin position="140"/>
        <end position="202"/>
    </location>
</feature>
<evidence type="ECO:0000313" key="11">
    <source>
        <dbReference type="Proteomes" id="UP000184334"/>
    </source>
</evidence>
<dbReference type="Pfam" id="PF22638">
    <property type="entry name" value="FlgK_D1"/>
    <property type="match status" value="1"/>
</dbReference>
<dbReference type="InterPro" id="IPR010930">
    <property type="entry name" value="Flg_bb/hook_C_dom"/>
</dbReference>
<evidence type="ECO:0000259" key="8">
    <source>
        <dbReference type="Pfam" id="PF06429"/>
    </source>
</evidence>
<dbReference type="GO" id="GO:0009424">
    <property type="term" value="C:bacterial-type flagellum hook"/>
    <property type="evidence" value="ECO:0007669"/>
    <property type="project" value="InterPro"/>
</dbReference>
<dbReference type="GO" id="GO:0044780">
    <property type="term" value="P:bacterial-type flagellum assembly"/>
    <property type="evidence" value="ECO:0007669"/>
    <property type="project" value="InterPro"/>
</dbReference>
<keyword evidence="10" id="KW-0966">Cell projection</keyword>
<reference evidence="10" key="1">
    <citation type="submission" date="2016-11" db="EMBL/GenBank/DDBJ databases">
        <authorList>
            <person name="Varghese N."/>
            <person name="Submissions S."/>
        </authorList>
    </citation>
    <scope>NUCLEOTIDE SEQUENCE [LARGE SCALE GENOMIC DNA]</scope>
    <source>
        <strain evidence="10">DSM 16785</strain>
    </source>
</reference>
<dbReference type="GO" id="GO:0005198">
    <property type="term" value="F:structural molecule activity"/>
    <property type="evidence" value="ECO:0007669"/>
    <property type="project" value="InterPro"/>
</dbReference>
<evidence type="ECO:0000256" key="7">
    <source>
        <dbReference type="SAM" id="Coils"/>
    </source>
</evidence>
<dbReference type="PANTHER" id="PTHR30033">
    <property type="entry name" value="FLAGELLAR HOOK-ASSOCIATED PROTEIN 1"/>
    <property type="match status" value="1"/>
</dbReference>
<dbReference type="STRING" id="1122195.SAMN02745164_00833"/>
<keyword evidence="11" id="KW-1185">Reference proteome</keyword>
<dbReference type="OrthoDB" id="9802553at2"/>
<dbReference type="PRINTS" id="PR01005">
    <property type="entry name" value="FLGHOOKAP1"/>
</dbReference>
<dbReference type="RefSeq" id="WP_072863734.1">
    <property type="nucleotide sequence ID" value="NZ_FQUI01000009.1"/>
</dbReference>
<dbReference type="EMBL" id="FQUI01000009">
    <property type="protein sequence ID" value="SHE63432.1"/>
    <property type="molecule type" value="Genomic_DNA"/>
</dbReference>
<accession>A0A1M4V3F6</accession>
<dbReference type="InterPro" id="IPR053927">
    <property type="entry name" value="FlgK_helical"/>
</dbReference>
<dbReference type="InterPro" id="IPR002371">
    <property type="entry name" value="FlgK"/>
</dbReference>
<keyword evidence="7" id="KW-0175">Coiled coil</keyword>
<evidence type="ECO:0000256" key="2">
    <source>
        <dbReference type="ARBA" id="ARBA00004613"/>
    </source>
</evidence>
<protein>
    <recommendedName>
        <fullName evidence="4">Flagellar hook-associated protein 1</fullName>
    </recommendedName>
</protein>
<evidence type="ECO:0000313" key="10">
    <source>
        <dbReference type="EMBL" id="SHE63432.1"/>
    </source>
</evidence>
<dbReference type="Proteomes" id="UP000184334">
    <property type="component" value="Unassembled WGS sequence"/>
</dbReference>
<organism evidence="10 11">
    <name type="scientific">Marinitoga hydrogenitolerans (strain DSM 16785 / JCM 12826 / AT1271)</name>
    <dbReference type="NCBI Taxonomy" id="1122195"/>
    <lineage>
        <taxon>Bacteria</taxon>
        <taxon>Thermotogati</taxon>
        <taxon>Thermotogota</taxon>
        <taxon>Thermotogae</taxon>
        <taxon>Petrotogales</taxon>
        <taxon>Petrotogaceae</taxon>
        <taxon>Marinitoga</taxon>
    </lineage>
</organism>
<dbReference type="SUPFAM" id="SSF64518">
    <property type="entry name" value="Phase 1 flagellin"/>
    <property type="match status" value="1"/>
</dbReference>
<evidence type="ECO:0000256" key="1">
    <source>
        <dbReference type="ARBA" id="ARBA00004365"/>
    </source>
</evidence>
<comment type="caution">
    <text evidence="10">The sequence shown here is derived from an EMBL/GenBank/DDBJ whole genome shotgun (WGS) entry which is preliminary data.</text>
</comment>
<keyword evidence="10" id="KW-0282">Flagellum</keyword>
<evidence type="ECO:0000256" key="6">
    <source>
        <dbReference type="ARBA" id="ARBA00023143"/>
    </source>
</evidence>
<dbReference type="PANTHER" id="PTHR30033:SF1">
    <property type="entry name" value="FLAGELLAR HOOK-ASSOCIATED PROTEIN 1"/>
    <property type="match status" value="1"/>
</dbReference>
<sequence length="974" mass="109785">MSLFNTLNTGISGIFSNKVAMNAVSQNIANVNNSNYSRRQVNISTNATINYGGFELGTGSKIESIERVRDQFLDVQYRKYNSDYGYWKTMNSNLNYIQSLYGEPSEDGFRRAFDEFWGSVHKILSEPTVPENKRELIYKAQELSNKMSSLFSDIESVKNNLNNDVENILKDINSKLSELSNLNRQIKELKTQNIEANDLLDKRDAILDELSEKLNFTVKEKKDGQISIILKNHEILNGEIYKKLSIKEVNGKNYVFVDNGIMNIKNGSLGATIELRDKVINEQLNRLNELAATFYDTLNLIHEEGYDLTGTIRGMNFFNELQSGNLETDKLRRIAGNILLSGEPKNYVDSYIKFNQNTINDIKVNFDIGSGELINIENGFEDNSDYVATINSGETLDNLSVGSKFRGDFNYKYSVQNGGLLTFANKGGSSLDNRLIIDFNRNIFKQMGIPTKDIEALKWTDIPSTSMQGIMTFKGPGNYTETLNLQGVTTLNEIAQRINVDADGDGNNDGGLKLVRAFVRNNELYIVPTDKAYGDMKNIIIDDPNGMLHEMNSNSVDLSVLDTSQNSLKNSFGLYAYKTKMFDLSGYLPTDNVAIKINYKDSTPQYTSTIQKSSLNGVTIGSNSEFQIVQNGEEFEILPGADGNTFSWENIDSIEINVGSSSIKIENFYYDEDSAANKLVNQGWATNTQSAKLTLKSDEDLKWRMNFLDFGSFISIQGKKINIDFHRDTLESLTKKINETNTGVLAFYTPGGRFVLKADKTINYDLKNAEIKGSEKLFELLGLWKHEDSTQPYSENFTLLNPDYDSNTLENKLKYASKFILSDTIDVAKNLKVKDYLLNNPDMLAMDLGKRIDSDNDGDIDTIIPSGEYSSTLWEEGYLLKSTKLFSDGKHDFEDYISDMITEVGLSGEKAKRMEINSDSLRTEYLNQRESVKGVSLDEEMANMIKYQQAFNAAAKVINVVDSMLDRIINGLMR</sequence>
<keyword evidence="6" id="KW-0975">Bacterial flagellum</keyword>
<gene>
    <name evidence="10" type="ORF">SAMN02745164_00833</name>
</gene>
<comment type="similarity">
    <text evidence="3">Belongs to the flagella basal body rod proteins family.</text>
</comment>
<evidence type="ECO:0000259" key="9">
    <source>
        <dbReference type="Pfam" id="PF22638"/>
    </source>
</evidence>
<comment type="subcellular location">
    <subcellularLocation>
        <location evidence="1">Bacterial flagellum</location>
    </subcellularLocation>
    <subcellularLocation>
        <location evidence="2">Secreted</location>
    </subcellularLocation>
</comment>
<evidence type="ECO:0000256" key="5">
    <source>
        <dbReference type="ARBA" id="ARBA00022525"/>
    </source>
</evidence>